<dbReference type="RefSeq" id="WP_198062395.1">
    <property type="nucleotide sequence ID" value="NZ_CP065856.1"/>
</dbReference>
<dbReference type="KEGG" id="hlt:I7X12_02945"/>
<dbReference type="GeneID" id="60587416"/>
<proteinExistence type="predicted"/>
<evidence type="ECO:0000313" key="2">
    <source>
        <dbReference type="EMBL" id="QPV63607.1"/>
    </source>
</evidence>
<sequence>MTEDNENADVWTDGQTKSRGGQTLPADWCDQPVDPDLEENLGYELIAWEKINVVDDPDQVIFLPDSEEQLRDDAFIVSGENAVCDLADKR</sequence>
<reference evidence="2 3" key="1">
    <citation type="submission" date="2020-12" db="EMBL/GenBank/DDBJ databases">
        <title>Halosimplex halophilum sp. nov. and Halosimplex salinum sp. nov., two new members of the genus Halosimplex.</title>
        <authorList>
            <person name="Cui H.L."/>
        </authorList>
    </citation>
    <scope>NUCLEOTIDE SEQUENCE [LARGE SCALE GENOMIC DNA]</scope>
    <source>
        <strain evidence="2 3">YGH94</strain>
    </source>
</reference>
<dbReference type="Proteomes" id="UP000595001">
    <property type="component" value="Chromosome"/>
</dbReference>
<gene>
    <name evidence="2" type="ORF">I7X12_02945</name>
</gene>
<keyword evidence="3" id="KW-1185">Reference proteome</keyword>
<organism evidence="2 3">
    <name type="scientific">Halosimplex litoreum</name>
    <dbReference type="NCBI Taxonomy" id="1198301"/>
    <lineage>
        <taxon>Archaea</taxon>
        <taxon>Methanobacteriati</taxon>
        <taxon>Methanobacteriota</taxon>
        <taxon>Stenosarchaea group</taxon>
        <taxon>Halobacteria</taxon>
        <taxon>Halobacteriales</taxon>
        <taxon>Haloarculaceae</taxon>
        <taxon>Halosimplex</taxon>
    </lineage>
</organism>
<dbReference type="EMBL" id="CP065856">
    <property type="protein sequence ID" value="QPV63607.1"/>
    <property type="molecule type" value="Genomic_DNA"/>
</dbReference>
<feature type="region of interest" description="Disordered" evidence="1">
    <location>
        <begin position="1"/>
        <end position="33"/>
    </location>
</feature>
<accession>A0A7T3FZU1</accession>
<evidence type="ECO:0000313" key="3">
    <source>
        <dbReference type="Proteomes" id="UP000595001"/>
    </source>
</evidence>
<evidence type="ECO:0000256" key="1">
    <source>
        <dbReference type="SAM" id="MobiDB-lite"/>
    </source>
</evidence>
<name>A0A7T3FZU1_9EURY</name>
<protein>
    <submittedName>
        <fullName evidence="2">Uncharacterized protein</fullName>
    </submittedName>
</protein>
<dbReference type="OrthoDB" id="321964at2157"/>
<dbReference type="AlphaFoldDB" id="A0A7T3FZU1"/>